<keyword evidence="2" id="KW-1185">Reference proteome</keyword>
<proteinExistence type="predicted"/>
<organism evidence="1">
    <name type="scientific">Solanum lycopersicum</name>
    <name type="common">Tomato</name>
    <name type="synonym">Lycopersicon esculentum</name>
    <dbReference type="NCBI Taxonomy" id="4081"/>
    <lineage>
        <taxon>Eukaryota</taxon>
        <taxon>Viridiplantae</taxon>
        <taxon>Streptophyta</taxon>
        <taxon>Embryophyta</taxon>
        <taxon>Tracheophyta</taxon>
        <taxon>Spermatophyta</taxon>
        <taxon>Magnoliopsida</taxon>
        <taxon>eudicotyledons</taxon>
        <taxon>Gunneridae</taxon>
        <taxon>Pentapetalae</taxon>
        <taxon>asterids</taxon>
        <taxon>lamiids</taxon>
        <taxon>Solanales</taxon>
        <taxon>Solanaceae</taxon>
        <taxon>Solanoideae</taxon>
        <taxon>Solaneae</taxon>
        <taxon>Solanum</taxon>
        <taxon>Solanum subgen. Lycopersicon</taxon>
    </lineage>
</organism>
<dbReference type="Gramene" id="Solyc02g043990.1.1">
    <property type="protein sequence ID" value="Solyc02g043990.1.1.1"/>
    <property type="gene ID" value="Solyc02g043990.1"/>
</dbReference>
<sequence length="54" mass="6660">MQGSNIIYKLYKTLFLFVTFRKWPNKSTPQNGRKIKKKTKTVQRMVEFFFYLHQ</sequence>
<dbReference type="AlphaFoldDB" id="A0A3Q7EXX6"/>
<dbReference type="PaxDb" id="4081-Solyc02g043990.1.1"/>
<evidence type="ECO:0000313" key="2">
    <source>
        <dbReference type="Proteomes" id="UP000004994"/>
    </source>
</evidence>
<reference evidence="1" key="2">
    <citation type="submission" date="2019-01" db="UniProtKB">
        <authorList>
            <consortium name="EnsemblPlants"/>
        </authorList>
    </citation>
    <scope>IDENTIFICATION</scope>
    <source>
        <strain evidence="1">cv. Heinz 1706</strain>
    </source>
</reference>
<evidence type="ECO:0000313" key="1">
    <source>
        <dbReference type="EnsemblPlants" id="Solyc02g043990.1.1.1"/>
    </source>
</evidence>
<reference evidence="1" key="1">
    <citation type="journal article" date="2012" name="Nature">
        <title>The tomato genome sequence provides insights into fleshy fruit evolution.</title>
        <authorList>
            <consortium name="Tomato Genome Consortium"/>
        </authorList>
    </citation>
    <scope>NUCLEOTIDE SEQUENCE [LARGE SCALE GENOMIC DNA]</scope>
    <source>
        <strain evidence="1">cv. Heinz 1706</strain>
    </source>
</reference>
<accession>A0A3Q7EXX6</accession>
<protein>
    <submittedName>
        <fullName evidence="1">Uncharacterized protein</fullName>
    </submittedName>
</protein>
<dbReference type="Proteomes" id="UP000004994">
    <property type="component" value="Chromosome 2"/>
</dbReference>
<name>A0A3Q7EXX6_SOLLC</name>
<dbReference type="InParanoid" id="A0A3Q7EXX6"/>
<dbReference type="EnsemblPlants" id="Solyc02g043990.1.1">
    <property type="protein sequence ID" value="Solyc02g043990.1.1.1"/>
    <property type="gene ID" value="Solyc02g043990.1"/>
</dbReference>